<dbReference type="GO" id="GO:0016209">
    <property type="term" value="F:antioxidant activity"/>
    <property type="evidence" value="ECO:0007669"/>
    <property type="project" value="InterPro"/>
</dbReference>
<dbReference type="GO" id="GO:0016491">
    <property type="term" value="F:oxidoreductase activity"/>
    <property type="evidence" value="ECO:0007669"/>
    <property type="project" value="UniProtKB-KW"/>
</dbReference>
<keyword evidence="2" id="KW-0676">Redox-active center</keyword>
<proteinExistence type="predicted"/>
<dbReference type="SUPFAM" id="SSF52833">
    <property type="entry name" value="Thioredoxin-like"/>
    <property type="match status" value="1"/>
</dbReference>
<evidence type="ECO:0000259" key="4">
    <source>
        <dbReference type="PROSITE" id="PS51352"/>
    </source>
</evidence>
<keyword evidence="6" id="KW-1185">Reference proteome</keyword>
<name>A0A6B9ZH37_9BACT</name>
<dbReference type="RefSeq" id="WP_162332321.1">
    <property type="nucleotide sequence ID" value="NZ_CP048113.1"/>
</dbReference>
<keyword evidence="1" id="KW-0560">Oxidoreductase</keyword>
<reference evidence="5 6" key="1">
    <citation type="submission" date="2020-01" db="EMBL/GenBank/DDBJ databases">
        <title>Complete genome sequence of Chitinophaga sp. H33E-04 isolated from quinoa roots.</title>
        <authorList>
            <person name="Weon H.-Y."/>
            <person name="Lee S.A."/>
        </authorList>
    </citation>
    <scope>NUCLEOTIDE SEQUENCE [LARGE SCALE GENOMIC DNA]</scope>
    <source>
        <strain evidence="5 6">H33E-04</strain>
    </source>
</reference>
<dbReference type="InterPro" id="IPR050455">
    <property type="entry name" value="Tpx_Peroxidase_subfamily"/>
</dbReference>
<evidence type="ECO:0000256" key="3">
    <source>
        <dbReference type="PIRSR" id="PIRSR000239-1"/>
    </source>
</evidence>
<evidence type="ECO:0000256" key="1">
    <source>
        <dbReference type="ARBA" id="ARBA00023002"/>
    </source>
</evidence>
<evidence type="ECO:0000313" key="6">
    <source>
        <dbReference type="Proteomes" id="UP000476411"/>
    </source>
</evidence>
<accession>A0A6B9ZH37</accession>
<dbReference type="InterPro" id="IPR036249">
    <property type="entry name" value="Thioredoxin-like_sf"/>
</dbReference>
<feature type="domain" description="Thioredoxin" evidence="4">
    <location>
        <begin position="3"/>
        <end position="156"/>
    </location>
</feature>
<dbReference type="PANTHER" id="PTHR43110:SF1">
    <property type="entry name" value="THIOL PEROXIDASE"/>
    <property type="match status" value="1"/>
</dbReference>
<gene>
    <name evidence="5" type="ORF">GWR21_13830</name>
</gene>
<sequence length="156" mass="17023">MNVTVGSKAPSFSLLNTEKEKVSLEDYKGQNLVILFFPLAFTSVCTAELCSIRDNISTYNNLNAAVVGISVDSPFTLGKFRAEQNLNFPLLSDFNKEASQAYGAFYENFVLDLKGVSKRAAFVVDKEGVVKYAQVLESAGDLPDFDAVKSTLSSLQ</sequence>
<dbReference type="PROSITE" id="PS51352">
    <property type="entry name" value="THIOREDOXIN_2"/>
    <property type="match status" value="1"/>
</dbReference>
<dbReference type="Pfam" id="PF00578">
    <property type="entry name" value="AhpC-TSA"/>
    <property type="match status" value="1"/>
</dbReference>
<dbReference type="PANTHER" id="PTHR43110">
    <property type="entry name" value="THIOL PEROXIDASE"/>
    <property type="match status" value="1"/>
</dbReference>
<feature type="active site" description="Cysteine sulfenic acid (-SOH) intermediate; for peroxidase activity" evidence="3">
    <location>
        <position position="45"/>
    </location>
</feature>
<dbReference type="InterPro" id="IPR024706">
    <property type="entry name" value="Peroxiredoxin_AhpC-typ"/>
</dbReference>
<dbReference type="InterPro" id="IPR000866">
    <property type="entry name" value="AhpC/TSA"/>
</dbReference>
<evidence type="ECO:0000313" key="5">
    <source>
        <dbReference type="EMBL" id="QHS60634.1"/>
    </source>
</evidence>
<dbReference type="AlphaFoldDB" id="A0A6B9ZH37"/>
<dbReference type="Proteomes" id="UP000476411">
    <property type="component" value="Chromosome"/>
</dbReference>
<dbReference type="Gene3D" id="3.40.30.10">
    <property type="entry name" value="Glutaredoxin"/>
    <property type="match status" value="1"/>
</dbReference>
<dbReference type="InterPro" id="IPR013766">
    <property type="entry name" value="Thioredoxin_domain"/>
</dbReference>
<evidence type="ECO:0000256" key="2">
    <source>
        <dbReference type="ARBA" id="ARBA00023284"/>
    </source>
</evidence>
<dbReference type="PIRSF" id="PIRSF000239">
    <property type="entry name" value="AHPC"/>
    <property type="match status" value="1"/>
</dbReference>
<organism evidence="5 6">
    <name type="scientific">Chitinophaga agri</name>
    <dbReference type="NCBI Taxonomy" id="2703787"/>
    <lineage>
        <taxon>Bacteria</taxon>
        <taxon>Pseudomonadati</taxon>
        <taxon>Bacteroidota</taxon>
        <taxon>Chitinophagia</taxon>
        <taxon>Chitinophagales</taxon>
        <taxon>Chitinophagaceae</taxon>
        <taxon>Chitinophaga</taxon>
    </lineage>
</organism>
<dbReference type="KEGG" id="chih:GWR21_13830"/>
<dbReference type="EMBL" id="CP048113">
    <property type="protein sequence ID" value="QHS60634.1"/>
    <property type="molecule type" value="Genomic_DNA"/>
</dbReference>
<protein>
    <submittedName>
        <fullName evidence="5">Redoxin domain-containing protein</fullName>
    </submittedName>
</protein>